<dbReference type="AlphaFoldDB" id="A0A0M2PS23"/>
<dbReference type="RefSeq" id="WP_026099484.1">
    <property type="nucleotide sequence ID" value="NZ_KB235937.1"/>
</dbReference>
<dbReference type="Pfam" id="PF12697">
    <property type="entry name" value="Abhydrolase_6"/>
    <property type="match status" value="1"/>
</dbReference>
<proteinExistence type="predicted"/>
<organism evidence="2 3">
    <name type="scientific">Prochlorothrix hollandica PCC 9006 = CALU 1027</name>
    <dbReference type="NCBI Taxonomy" id="317619"/>
    <lineage>
        <taxon>Bacteria</taxon>
        <taxon>Bacillati</taxon>
        <taxon>Cyanobacteriota</taxon>
        <taxon>Cyanophyceae</taxon>
        <taxon>Prochlorotrichales</taxon>
        <taxon>Prochlorotrichaceae</taxon>
        <taxon>Prochlorothrix</taxon>
    </lineage>
</organism>
<protein>
    <recommendedName>
        <fullName evidence="1">AB hydrolase-1 domain-containing protein</fullName>
    </recommendedName>
</protein>
<evidence type="ECO:0000259" key="1">
    <source>
        <dbReference type="Pfam" id="PF12697"/>
    </source>
</evidence>
<keyword evidence="3" id="KW-1185">Reference proteome</keyword>
<accession>A0A0M2PS23</accession>
<feature type="domain" description="AB hydrolase-1" evidence="1">
    <location>
        <begin position="45"/>
        <end position="305"/>
    </location>
</feature>
<evidence type="ECO:0000313" key="3">
    <source>
        <dbReference type="Proteomes" id="UP000034681"/>
    </source>
</evidence>
<evidence type="ECO:0000313" key="2">
    <source>
        <dbReference type="EMBL" id="KKI98934.1"/>
    </source>
</evidence>
<gene>
    <name evidence="2" type="ORF">PROH_13965</name>
</gene>
<dbReference type="Proteomes" id="UP000034681">
    <property type="component" value="Unassembled WGS sequence"/>
</dbReference>
<dbReference type="GO" id="GO:0003824">
    <property type="term" value="F:catalytic activity"/>
    <property type="evidence" value="ECO:0007669"/>
    <property type="project" value="InterPro"/>
</dbReference>
<comment type="caution">
    <text evidence="2">The sequence shown here is derived from an EMBL/GenBank/DDBJ whole genome shotgun (WGS) entry which is preliminary data.</text>
</comment>
<dbReference type="PRINTS" id="PR00111">
    <property type="entry name" value="ABHYDROLASE"/>
</dbReference>
<dbReference type="OrthoDB" id="9780765at2"/>
<dbReference type="eggNOG" id="COG0596">
    <property type="taxonomic scope" value="Bacteria"/>
</dbReference>
<dbReference type="EMBL" id="AJTX02000006">
    <property type="protein sequence ID" value="KKI98934.1"/>
    <property type="molecule type" value="Genomic_DNA"/>
</dbReference>
<dbReference type="InterPro" id="IPR029058">
    <property type="entry name" value="AB_hydrolase_fold"/>
</dbReference>
<sequence length="324" mass="35787">MTALPPSSPMMPQMRDWYWRGWQVSYCTLSPDRPPESGSPLYPPLICLHGFGASSYHWRQNLPVWGQYTTVYALDLLGFGASQKAAAPYSPVFWGEMVQDFWRTFVGEPVVLVGNSLGSVVAMTVAVQAPAMVRGLVWVNLPDNSVLLPDLPVMVTKLMRGLQRWGRPLGQAMQLALTGPWLINPLLALVRSPRILYPALASAYGETAVVDEGLQQMVSAPARDRHAAQALRFISRGMAQVPPPYRAKQVLPQLQVPLLLLWGQADRLVPPLLAARCGALNPRLQLIMVDGAGHCLQDECPDRVNTWVLDWLQTVVMGSSWVST</sequence>
<dbReference type="InterPro" id="IPR000073">
    <property type="entry name" value="AB_hydrolase_1"/>
</dbReference>
<dbReference type="PRINTS" id="PR00412">
    <property type="entry name" value="EPOXHYDRLASE"/>
</dbReference>
<dbReference type="STRING" id="317619.GCA_000332315_01928"/>
<reference evidence="2" key="1">
    <citation type="submission" date="2012-04" db="EMBL/GenBank/DDBJ databases">
        <authorList>
            <person name="Borisov I.G."/>
            <person name="Ivanikova N.V."/>
            <person name="Pinevich A.V."/>
        </authorList>
    </citation>
    <scope>NUCLEOTIDE SEQUENCE [LARGE SCALE GENOMIC DNA]</scope>
    <source>
        <strain evidence="2">CALU 1027</strain>
    </source>
</reference>
<dbReference type="SUPFAM" id="SSF53474">
    <property type="entry name" value="alpha/beta-Hydrolases"/>
    <property type="match status" value="1"/>
</dbReference>
<dbReference type="Gene3D" id="3.40.50.1820">
    <property type="entry name" value="alpha/beta hydrolase"/>
    <property type="match status" value="1"/>
</dbReference>
<dbReference type="InterPro" id="IPR000639">
    <property type="entry name" value="Epox_hydrolase-like"/>
</dbReference>
<dbReference type="PANTHER" id="PTHR46438">
    <property type="entry name" value="ALPHA/BETA-HYDROLASES SUPERFAMILY PROTEIN"/>
    <property type="match status" value="1"/>
</dbReference>
<dbReference type="PANTHER" id="PTHR46438:SF2">
    <property type="entry name" value="ALPHA_BETA-HYDROLASES SUPERFAMILY PROTEIN"/>
    <property type="match status" value="1"/>
</dbReference>
<name>A0A0M2PS23_PROHO</name>